<proteinExistence type="predicted"/>
<dbReference type="EMBL" id="JBDJPC010000001">
    <property type="protein sequence ID" value="KAL1517676.1"/>
    <property type="molecule type" value="Genomic_DNA"/>
</dbReference>
<gene>
    <name evidence="3" type="ORF">ABEB36_001411</name>
</gene>
<reference evidence="3 4" key="1">
    <citation type="submission" date="2024-05" db="EMBL/GenBank/DDBJ databases">
        <title>Genetic variation in Jamaican populations of the coffee berry borer (Hypothenemus hampei).</title>
        <authorList>
            <person name="Errbii M."/>
            <person name="Myrie A."/>
        </authorList>
    </citation>
    <scope>NUCLEOTIDE SEQUENCE [LARGE SCALE GENOMIC DNA]</scope>
    <source>
        <strain evidence="3">JA-Hopewell-2020-01-JO</strain>
        <tissue evidence="3">Whole body</tissue>
    </source>
</reference>
<accession>A0ABD1FHP8</accession>
<feature type="signal peptide" evidence="2">
    <location>
        <begin position="1"/>
        <end position="24"/>
    </location>
</feature>
<dbReference type="Proteomes" id="UP001566132">
    <property type="component" value="Unassembled WGS sequence"/>
</dbReference>
<keyword evidence="1" id="KW-0472">Membrane</keyword>
<evidence type="ECO:0000313" key="4">
    <source>
        <dbReference type="Proteomes" id="UP001566132"/>
    </source>
</evidence>
<organism evidence="3 4">
    <name type="scientific">Hypothenemus hampei</name>
    <name type="common">Coffee berry borer</name>
    <dbReference type="NCBI Taxonomy" id="57062"/>
    <lineage>
        <taxon>Eukaryota</taxon>
        <taxon>Metazoa</taxon>
        <taxon>Ecdysozoa</taxon>
        <taxon>Arthropoda</taxon>
        <taxon>Hexapoda</taxon>
        <taxon>Insecta</taxon>
        <taxon>Pterygota</taxon>
        <taxon>Neoptera</taxon>
        <taxon>Endopterygota</taxon>
        <taxon>Coleoptera</taxon>
        <taxon>Polyphaga</taxon>
        <taxon>Cucujiformia</taxon>
        <taxon>Curculionidae</taxon>
        <taxon>Scolytinae</taxon>
        <taxon>Hypothenemus</taxon>
    </lineage>
</organism>
<keyword evidence="1" id="KW-0812">Transmembrane</keyword>
<keyword evidence="4" id="KW-1185">Reference proteome</keyword>
<evidence type="ECO:0000313" key="3">
    <source>
        <dbReference type="EMBL" id="KAL1517676.1"/>
    </source>
</evidence>
<sequence>MRKSIKYFLIILVVLCLTIEEGECRRKIVRGRKRINRHYMKPLPVPAFVIVILVAIGQLILGAIMYLIMKVAMLDKPFEPRYSHAPISSAEDRPLHIVTNK</sequence>
<feature type="chain" id="PRO_5044811227" evidence="2">
    <location>
        <begin position="25"/>
        <end position="101"/>
    </location>
</feature>
<comment type="caution">
    <text evidence="3">The sequence shown here is derived from an EMBL/GenBank/DDBJ whole genome shotgun (WGS) entry which is preliminary data.</text>
</comment>
<evidence type="ECO:0000256" key="1">
    <source>
        <dbReference type="SAM" id="Phobius"/>
    </source>
</evidence>
<keyword evidence="2" id="KW-0732">Signal</keyword>
<dbReference type="AlphaFoldDB" id="A0ABD1FHP8"/>
<feature type="transmembrane region" description="Helical" evidence="1">
    <location>
        <begin position="48"/>
        <end position="68"/>
    </location>
</feature>
<keyword evidence="1" id="KW-1133">Transmembrane helix</keyword>
<evidence type="ECO:0000256" key="2">
    <source>
        <dbReference type="SAM" id="SignalP"/>
    </source>
</evidence>
<protein>
    <submittedName>
        <fullName evidence="3">Uncharacterized protein</fullName>
    </submittedName>
</protein>
<name>A0ABD1FHP8_HYPHA</name>